<dbReference type="EMBL" id="JABJWZ010000149">
    <property type="protein sequence ID" value="MBB1254904.1"/>
    <property type="molecule type" value="Genomic_DNA"/>
</dbReference>
<accession>A0A7W3ZNF9</accession>
<proteinExistence type="predicted"/>
<evidence type="ECO:0000313" key="2">
    <source>
        <dbReference type="EMBL" id="MBB1254904.1"/>
    </source>
</evidence>
<dbReference type="AlphaFoldDB" id="A0A7W3ZNF9"/>
<organism evidence="2 3">
    <name type="scientific">Streptomyces alkaliterrae</name>
    <dbReference type="NCBI Taxonomy" id="2213162"/>
    <lineage>
        <taxon>Bacteria</taxon>
        <taxon>Bacillati</taxon>
        <taxon>Actinomycetota</taxon>
        <taxon>Actinomycetes</taxon>
        <taxon>Kitasatosporales</taxon>
        <taxon>Streptomycetaceae</taxon>
        <taxon>Streptomyces</taxon>
    </lineage>
</organism>
<name>A0A7W3ZNF9_9ACTN</name>
<feature type="compositionally biased region" description="Low complexity" evidence="1">
    <location>
        <begin position="1"/>
        <end position="19"/>
    </location>
</feature>
<comment type="caution">
    <text evidence="2">The sequence shown here is derived from an EMBL/GenBank/DDBJ whole genome shotgun (WGS) entry which is preliminary data.</text>
</comment>
<feature type="non-terminal residue" evidence="2">
    <location>
        <position position="1"/>
    </location>
</feature>
<evidence type="ECO:0000313" key="3">
    <source>
        <dbReference type="Proteomes" id="UP000525686"/>
    </source>
</evidence>
<reference evidence="3" key="1">
    <citation type="submission" date="2020-05" db="EMBL/GenBank/DDBJ databases">
        <title>Classification of alakaliphilic streptomycetes isolated from an alkaline soil next to Lonar Crater, India and a proposal for the recognition of Streptomyces alkaliterrae sp. nov.</title>
        <authorList>
            <person name="Golinska P."/>
        </authorList>
    </citation>
    <scope>NUCLEOTIDE SEQUENCE [LARGE SCALE GENOMIC DNA]</scope>
    <source>
        <strain evidence="3">OF3</strain>
    </source>
</reference>
<protein>
    <submittedName>
        <fullName evidence="2">Uncharacterized protein</fullName>
    </submittedName>
</protein>
<sequence>PHTHPAEAVLAGDAAAARAVETEHRAGAAALPRRSSTWAAHSRRPRRR</sequence>
<dbReference type="Proteomes" id="UP000525686">
    <property type="component" value="Unassembled WGS sequence"/>
</dbReference>
<feature type="region of interest" description="Disordered" evidence="1">
    <location>
        <begin position="1"/>
        <end position="48"/>
    </location>
</feature>
<gene>
    <name evidence="2" type="ORF">H3146_16305</name>
</gene>
<evidence type="ECO:0000256" key="1">
    <source>
        <dbReference type="SAM" id="MobiDB-lite"/>
    </source>
</evidence>